<dbReference type="STRING" id="54914.AV540_20045"/>
<keyword evidence="10" id="KW-0902">Two-component regulatory system</keyword>
<comment type="catalytic activity">
    <reaction evidence="1">
        <text>ATP + protein L-histidine = ADP + protein N-phospho-L-histidine.</text>
        <dbReference type="EC" id="2.7.13.3"/>
    </reaction>
</comment>
<dbReference type="GO" id="GO:0000155">
    <property type="term" value="F:phosphorelay sensor kinase activity"/>
    <property type="evidence" value="ECO:0007669"/>
    <property type="project" value="InterPro"/>
</dbReference>
<dbReference type="PANTHER" id="PTHR42878">
    <property type="entry name" value="TWO-COMPONENT HISTIDINE KINASE"/>
    <property type="match status" value="1"/>
</dbReference>
<evidence type="ECO:0000256" key="10">
    <source>
        <dbReference type="ARBA" id="ARBA00023012"/>
    </source>
</evidence>
<dbReference type="Gene3D" id="1.10.287.130">
    <property type="match status" value="1"/>
</dbReference>
<dbReference type="RefSeq" id="WP_122964621.1">
    <property type="nucleotide sequence ID" value="NZ_BJMH01000019.1"/>
</dbReference>
<dbReference type="Pfam" id="PF02518">
    <property type="entry name" value="HATPase_c"/>
    <property type="match status" value="1"/>
</dbReference>
<evidence type="ECO:0000256" key="2">
    <source>
        <dbReference type="ARBA" id="ARBA00004651"/>
    </source>
</evidence>
<keyword evidence="12" id="KW-0812">Transmembrane</keyword>
<evidence type="ECO:0000256" key="12">
    <source>
        <dbReference type="SAM" id="Phobius"/>
    </source>
</evidence>
<dbReference type="GO" id="GO:0000156">
    <property type="term" value="F:phosphorelay response regulator activity"/>
    <property type="evidence" value="ECO:0007669"/>
    <property type="project" value="TreeGrafter"/>
</dbReference>
<evidence type="ECO:0000256" key="4">
    <source>
        <dbReference type="ARBA" id="ARBA00022475"/>
    </source>
</evidence>
<feature type="transmembrane region" description="Helical" evidence="12">
    <location>
        <begin position="7"/>
        <end position="34"/>
    </location>
</feature>
<keyword evidence="12" id="KW-1133">Transmembrane helix</keyword>
<dbReference type="SMART" id="SM00387">
    <property type="entry name" value="HATPase_c"/>
    <property type="match status" value="1"/>
</dbReference>
<dbReference type="SUPFAM" id="SSF158472">
    <property type="entry name" value="HAMP domain-like"/>
    <property type="match status" value="1"/>
</dbReference>
<evidence type="ECO:0000256" key="9">
    <source>
        <dbReference type="ARBA" id="ARBA00022840"/>
    </source>
</evidence>
<evidence type="ECO:0000259" key="13">
    <source>
        <dbReference type="PROSITE" id="PS50109"/>
    </source>
</evidence>
<evidence type="ECO:0000256" key="7">
    <source>
        <dbReference type="ARBA" id="ARBA00022741"/>
    </source>
</evidence>
<evidence type="ECO:0000256" key="3">
    <source>
        <dbReference type="ARBA" id="ARBA00012438"/>
    </source>
</evidence>
<reference evidence="15 16" key="1">
    <citation type="submission" date="2019-06" db="EMBL/GenBank/DDBJ databases">
        <title>Whole genome shotgun sequence of Brevibacillus parabrevis NBRC 12334.</title>
        <authorList>
            <person name="Hosoyama A."/>
            <person name="Uohara A."/>
            <person name="Ohji S."/>
            <person name="Ichikawa N."/>
        </authorList>
    </citation>
    <scope>NUCLEOTIDE SEQUENCE [LARGE SCALE GENOMIC DNA]</scope>
    <source>
        <strain evidence="15 16">NBRC 12334</strain>
    </source>
</reference>
<keyword evidence="5" id="KW-0597">Phosphoprotein</keyword>
<evidence type="ECO:0000313" key="16">
    <source>
        <dbReference type="Proteomes" id="UP000316882"/>
    </source>
</evidence>
<dbReference type="InterPro" id="IPR003660">
    <property type="entry name" value="HAMP_dom"/>
</dbReference>
<keyword evidence="4" id="KW-1003">Cell membrane</keyword>
<dbReference type="GO" id="GO:0007234">
    <property type="term" value="P:osmosensory signaling via phosphorelay pathway"/>
    <property type="evidence" value="ECO:0007669"/>
    <property type="project" value="TreeGrafter"/>
</dbReference>
<dbReference type="SUPFAM" id="SSF47384">
    <property type="entry name" value="Homodimeric domain of signal transducing histidine kinase"/>
    <property type="match status" value="1"/>
</dbReference>
<dbReference type="InterPro" id="IPR004358">
    <property type="entry name" value="Sig_transdc_His_kin-like_C"/>
</dbReference>
<dbReference type="Pfam" id="PF00672">
    <property type="entry name" value="HAMP"/>
    <property type="match status" value="1"/>
</dbReference>
<dbReference type="InterPro" id="IPR003661">
    <property type="entry name" value="HisK_dim/P_dom"/>
</dbReference>
<accession>A0A4Y3PQ44</accession>
<keyword evidence="6" id="KW-0808">Transferase</keyword>
<feature type="domain" description="Histidine kinase" evidence="13">
    <location>
        <begin position="263"/>
        <end position="483"/>
    </location>
</feature>
<dbReference type="SMART" id="SM00304">
    <property type="entry name" value="HAMP"/>
    <property type="match status" value="1"/>
</dbReference>
<feature type="transmembrane region" description="Helical" evidence="12">
    <location>
        <begin position="169"/>
        <end position="194"/>
    </location>
</feature>
<dbReference type="Gene3D" id="6.10.340.10">
    <property type="match status" value="1"/>
</dbReference>
<dbReference type="GO" id="GO:0005886">
    <property type="term" value="C:plasma membrane"/>
    <property type="evidence" value="ECO:0007669"/>
    <property type="project" value="UniProtKB-SubCell"/>
</dbReference>
<dbReference type="EC" id="2.7.13.3" evidence="3"/>
<dbReference type="EMBL" id="BJMH01000019">
    <property type="protein sequence ID" value="GEB34096.1"/>
    <property type="molecule type" value="Genomic_DNA"/>
</dbReference>
<dbReference type="PRINTS" id="PR00344">
    <property type="entry name" value="BCTRLSENSOR"/>
</dbReference>
<evidence type="ECO:0000256" key="8">
    <source>
        <dbReference type="ARBA" id="ARBA00022777"/>
    </source>
</evidence>
<dbReference type="Gene3D" id="3.30.565.10">
    <property type="entry name" value="Histidine kinase-like ATPase, C-terminal domain"/>
    <property type="match status" value="1"/>
</dbReference>
<evidence type="ECO:0000256" key="11">
    <source>
        <dbReference type="ARBA" id="ARBA00023136"/>
    </source>
</evidence>
<dbReference type="InterPro" id="IPR050351">
    <property type="entry name" value="BphY/WalK/GraS-like"/>
</dbReference>
<gene>
    <name evidence="15" type="ORF">BPA01_36760</name>
</gene>
<sequence length="496" mass="55399">MSIKTRLWLSYIAMIVVPVVCFGLVASTLVAVFWGESFPREKAPGKPLFRQNMDRRDELFAGVAFLAQHDAERLLDNELLTETDEQLRPFGGAFILAKEGAVLFASSSLAQADLPKYMQSAAAEERPRQWPPWESSRHVARTYAFSFADKSQGTLYFLADDSSLFSSGISFFALMIVSFLVIIGLTNGILTYLVSKSIIRPLYALKQAAHEIKEGHLERPVQLGRKDELGELGEAFEEMRVRLYDSIRMQLQYEESRKELIASISHDLKTPITGIKACVEAVLDGIADTQPKREKYMRMIASKSAQMDRLIDELLLYSRLDLNRLPFHLEPVNIRAYLTDWVQALRLEPGMSDVRLNVAGTEGGPLAVMADREKLHRVLMNMIDNSMKYMDKPLKQIDVRVERTADEVIVTIADNGAGIAEEAMPHIFDRFYRADPARNTTTGGSGLGLAIVKQLVEGHGGRVWARSEVGSGTDICFSLPLQKGTEGGADEAHIDR</sequence>
<dbReference type="GO" id="GO:0030295">
    <property type="term" value="F:protein kinase activator activity"/>
    <property type="evidence" value="ECO:0007669"/>
    <property type="project" value="TreeGrafter"/>
</dbReference>
<dbReference type="InterPro" id="IPR036890">
    <property type="entry name" value="HATPase_C_sf"/>
</dbReference>
<comment type="caution">
    <text evidence="15">The sequence shown here is derived from an EMBL/GenBank/DDBJ whole genome shotgun (WGS) entry which is preliminary data.</text>
</comment>
<dbReference type="InterPro" id="IPR005467">
    <property type="entry name" value="His_kinase_dom"/>
</dbReference>
<dbReference type="SUPFAM" id="SSF55874">
    <property type="entry name" value="ATPase domain of HSP90 chaperone/DNA topoisomerase II/histidine kinase"/>
    <property type="match status" value="1"/>
</dbReference>
<dbReference type="GO" id="GO:0005524">
    <property type="term" value="F:ATP binding"/>
    <property type="evidence" value="ECO:0007669"/>
    <property type="project" value="UniProtKB-KW"/>
</dbReference>
<keyword evidence="16" id="KW-1185">Reference proteome</keyword>
<evidence type="ECO:0000256" key="6">
    <source>
        <dbReference type="ARBA" id="ARBA00022679"/>
    </source>
</evidence>
<proteinExistence type="predicted"/>
<comment type="subcellular location">
    <subcellularLocation>
        <location evidence="2">Cell membrane</location>
        <topology evidence="2">Multi-pass membrane protein</topology>
    </subcellularLocation>
</comment>
<keyword evidence="11 12" id="KW-0472">Membrane</keyword>
<keyword evidence="7" id="KW-0547">Nucleotide-binding</keyword>
<dbReference type="AlphaFoldDB" id="A0A4Y3PQ44"/>
<dbReference type="InterPro" id="IPR036097">
    <property type="entry name" value="HisK_dim/P_sf"/>
</dbReference>
<evidence type="ECO:0000313" key="15">
    <source>
        <dbReference type="EMBL" id="GEB34096.1"/>
    </source>
</evidence>
<evidence type="ECO:0000259" key="14">
    <source>
        <dbReference type="PROSITE" id="PS50885"/>
    </source>
</evidence>
<dbReference type="SMART" id="SM00388">
    <property type="entry name" value="HisKA"/>
    <property type="match status" value="1"/>
</dbReference>
<evidence type="ECO:0000256" key="1">
    <source>
        <dbReference type="ARBA" id="ARBA00000085"/>
    </source>
</evidence>
<dbReference type="InterPro" id="IPR003594">
    <property type="entry name" value="HATPase_dom"/>
</dbReference>
<dbReference type="CDD" id="cd06225">
    <property type="entry name" value="HAMP"/>
    <property type="match status" value="1"/>
</dbReference>
<keyword evidence="9" id="KW-0067">ATP-binding</keyword>
<keyword evidence="8 15" id="KW-0418">Kinase</keyword>
<evidence type="ECO:0000256" key="5">
    <source>
        <dbReference type="ARBA" id="ARBA00022553"/>
    </source>
</evidence>
<dbReference type="CDD" id="cd00075">
    <property type="entry name" value="HATPase"/>
    <property type="match status" value="1"/>
</dbReference>
<dbReference type="FunFam" id="1.10.287.130:FF:000001">
    <property type="entry name" value="Two-component sensor histidine kinase"/>
    <property type="match status" value="1"/>
</dbReference>
<protein>
    <recommendedName>
        <fullName evidence="3">histidine kinase</fullName>
        <ecNumber evidence="3">2.7.13.3</ecNumber>
    </recommendedName>
</protein>
<dbReference type="Pfam" id="PF00512">
    <property type="entry name" value="HisKA"/>
    <property type="match status" value="1"/>
</dbReference>
<dbReference type="PANTHER" id="PTHR42878:SF7">
    <property type="entry name" value="SENSOR HISTIDINE KINASE GLRK"/>
    <property type="match status" value="1"/>
</dbReference>
<organism evidence="15 16">
    <name type="scientific">Brevibacillus parabrevis</name>
    <dbReference type="NCBI Taxonomy" id="54914"/>
    <lineage>
        <taxon>Bacteria</taxon>
        <taxon>Bacillati</taxon>
        <taxon>Bacillota</taxon>
        <taxon>Bacilli</taxon>
        <taxon>Bacillales</taxon>
        <taxon>Paenibacillaceae</taxon>
        <taxon>Brevibacillus</taxon>
    </lineage>
</organism>
<dbReference type="PROSITE" id="PS50885">
    <property type="entry name" value="HAMP"/>
    <property type="match status" value="1"/>
</dbReference>
<dbReference type="Proteomes" id="UP000316882">
    <property type="component" value="Unassembled WGS sequence"/>
</dbReference>
<name>A0A4Y3PQ44_BREPA</name>
<dbReference type="CDD" id="cd00082">
    <property type="entry name" value="HisKA"/>
    <property type="match status" value="1"/>
</dbReference>
<dbReference type="PROSITE" id="PS50109">
    <property type="entry name" value="HIS_KIN"/>
    <property type="match status" value="1"/>
</dbReference>
<feature type="domain" description="HAMP" evidence="14">
    <location>
        <begin position="196"/>
        <end position="248"/>
    </location>
</feature>
<dbReference type="FunFam" id="3.30.565.10:FF:000006">
    <property type="entry name" value="Sensor histidine kinase WalK"/>
    <property type="match status" value="1"/>
</dbReference>